<protein>
    <submittedName>
        <fullName evidence="8">Cenp-O kinetochore centromere component-domain-containing protein</fullName>
    </submittedName>
</protein>
<comment type="caution">
    <text evidence="8">The sequence shown here is derived from an EMBL/GenBank/DDBJ whole genome shotgun (WGS) entry which is preliminary data.</text>
</comment>
<dbReference type="PANTHER" id="PTHR14582:SF1">
    <property type="entry name" value="CENTROMERE PROTEIN O"/>
    <property type="match status" value="1"/>
</dbReference>
<evidence type="ECO:0000256" key="5">
    <source>
        <dbReference type="ARBA" id="ARBA00023242"/>
    </source>
</evidence>
<dbReference type="Proteomes" id="UP001303473">
    <property type="component" value="Unassembled WGS sequence"/>
</dbReference>
<dbReference type="Pfam" id="PF09496">
    <property type="entry name" value="CENP-O"/>
    <property type="match status" value="1"/>
</dbReference>
<gene>
    <name evidence="8" type="ORF">QBC46DRAFT_405633</name>
</gene>
<keyword evidence="4" id="KW-0158">Chromosome</keyword>
<accession>A0AAN6NC82</accession>
<keyword evidence="6" id="KW-0137">Centromere</keyword>
<evidence type="ECO:0000256" key="7">
    <source>
        <dbReference type="SAM" id="MobiDB-lite"/>
    </source>
</evidence>
<keyword evidence="5" id="KW-0539">Nucleus</keyword>
<dbReference type="GO" id="GO:0005634">
    <property type="term" value="C:nucleus"/>
    <property type="evidence" value="ECO:0007669"/>
    <property type="project" value="UniProtKB-SubCell"/>
</dbReference>
<sequence length="346" mass="38323">MASDPSISISSGSSDSGLTEDRKRAERLNTVRENEQSSDTLVSSVLSIDDEMEKLNERANAEQVSTLQKQLRIQVSTLIASYTTGRAESRTGGTGLAQLIEEDNDPLLRQNLATQLAAQNAHNQQCLYRTCAGVTSFRVQDPDPNAVDGGRVLGIRIEAVRRAKFLRPYYVLLNRPYPNSQSLRVHRHTIPPGIPLSGLAARCLPPPQPDQPAKQDLVKFVRSLRREIVRHHHRLYAVSYLRKAANLNRRAAEMAGDDERLVDIYLGSADAEAKHVEIEYADGRTGRLVMGDDGELTKVVVVSDTAGRDREAVRELLGNAVRVEDVSSRLINAVRDKNSPERAVLF</sequence>
<organism evidence="8 9">
    <name type="scientific">Diplogelasinospora grovesii</name>
    <dbReference type="NCBI Taxonomy" id="303347"/>
    <lineage>
        <taxon>Eukaryota</taxon>
        <taxon>Fungi</taxon>
        <taxon>Dikarya</taxon>
        <taxon>Ascomycota</taxon>
        <taxon>Pezizomycotina</taxon>
        <taxon>Sordariomycetes</taxon>
        <taxon>Sordariomycetidae</taxon>
        <taxon>Sordariales</taxon>
        <taxon>Diplogelasinosporaceae</taxon>
        <taxon>Diplogelasinospora</taxon>
    </lineage>
</organism>
<evidence type="ECO:0000256" key="2">
    <source>
        <dbReference type="ARBA" id="ARBA00004584"/>
    </source>
</evidence>
<dbReference type="AlphaFoldDB" id="A0AAN6NC82"/>
<comment type="subcellular location">
    <subcellularLocation>
        <location evidence="2">Chromosome</location>
        <location evidence="2">Centromere</location>
    </subcellularLocation>
    <subcellularLocation>
        <location evidence="1">Nucleus</location>
    </subcellularLocation>
</comment>
<name>A0AAN6NC82_9PEZI</name>
<feature type="compositionally biased region" description="Basic and acidic residues" evidence="7">
    <location>
        <begin position="19"/>
        <end position="35"/>
    </location>
</feature>
<dbReference type="InterPro" id="IPR018464">
    <property type="entry name" value="CENP-O"/>
</dbReference>
<evidence type="ECO:0000256" key="3">
    <source>
        <dbReference type="ARBA" id="ARBA00007321"/>
    </source>
</evidence>
<evidence type="ECO:0000256" key="4">
    <source>
        <dbReference type="ARBA" id="ARBA00022454"/>
    </source>
</evidence>
<evidence type="ECO:0000256" key="6">
    <source>
        <dbReference type="ARBA" id="ARBA00023328"/>
    </source>
</evidence>
<dbReference type="EMBL" id="MU853768">
    <property type="protein sequence ID" value="KAK3943102.1"/>
    <property type="molecule type" value="Genomic_DNA"/>
</dbReference>
<evidence type="ECO:0000313" key="8">
    <source>
        <dbReference type="EMBL" id="KAK3943102.1"/>
    </source>
</evidence>
<feature type="region of interest" description="Disordered" evidence="7">
    <location>
        <begin position="1"/>
        <end position="39"/>
    </location>
</feature>
<dbReference type="GO" id="GO:0031511">
    <property type="term" value="C:Mis6-Sim4 complex"/>
    <property type="evidence" value="ECO:0007669"/>
    <property type="project" value="TreeGrafter"/>
</dbReference>
<evidence type="ECO:0000256" key="1">
    <source>
        <dbReference type="ARBA" id="ARBA00004123"/>
    </source>
</evidence>
<feature type="compositionally biased region" description="Low complexity" evidence="7">
    <location>
        <begin position="1"/>
        <end position="17"/>
    </location>
</feature>
<dbReference type="PANTHER" id="PTHR14582">
    <property type="entry name" value="INNER KINETOCHORE SUBUNIT MAL2"/>
    <property type="match status" value="1"/>
</dbReference>
<proteinExistence type="inferred from homology"/>
<reference evidence="9" key="1">
    <citation type="journal article" date="2023" name="Mol. Phylogenet. Evol.">
        <title>Genome-scale phylogeny and comparative genomics of the fungal order Sordariales.</title>
        <authorList>
            <person name="Hensen N."/>
            <person name="Bonometti L."/>
            <person name="Westerberg I."/>
            <person name="Brannstrom I.O."/>
            <person name="Guillou S."/>
            <person name="Cros-Aarteil S."/>
            <person name="Calhoun S."/>
            <person name="Haridas S."/>
            <person name="Kuo A."/>
            <person name="Mondo S."/>
            <person name="Pangilinan J."/>
            <person name="Riley R."/>
            <person name="LaButti K."/>
            <person name="Andreopoulos B."/>
            <person name="Lipzen A."/>
            <person name="Chen C."/>
            <person name="Yan M."/>
            <person name="Daum C."/>
            <person name="Ng V."/>
            <person name="Clum A."/>
            <person name="Steindorff A."/>
            <person name="Ohm R.A."/>
            <person name="Martin F."/>
            <person name="Silar P."/>
            <person name="Natvig D.O."/>
            <person name="Lalanne C."/>
            <person name="Gautier V."/>
            <person name="Ament-Velasquez S.L."/>
            <person name="Kruys A."/>
            <person name="Hutchinson M.I."/>
            <person name="Powell A.J."/>
            <person name="Barry K."/>
            <person name="Miller A.N."/>
            <person name="Grigoriev I.V."/>
            <person name="Debuchy R."/>
            <person name="Gladieux P."/>
            <person name="Hiltunen Thoren M."/>
            <person name="Johannesson H."/>
        </authorList>
    </citation>
    <scope>NUCLEOTIDE SEQUENCE [LARGE SCALE GENOMIC DNA]</scope>
    <source>
        <strain evidence="9">CBS 340.73</strain>
    </source>
</reference>
<comment type="similarity">
    <text evidence="3">Belongs to the CENP-O/MCM21 family.</text>
</comment>
<keyword evidence="9" id="KW-1185">Reference proteome</keyword>
<evidence type="ECO:0000313" key="9">
    <source>
        <dbReference type="Proteomes" id="UP001303473"/>
    </source>
</evidence>